<comment type="caution">
    <text evidence="8">The sequence shown here is derived from an EMBL/GenBank/DDBJ whole genome shotgun (WGS) entry which is preliminary data.</text>
</comment>
<comment type="similarity">
    <text evidence="5">Belongs to the protein N5-glutamine methyltransferase family. PrmC subfamily.</text>
</comment>
<keyword evidence="9" id="KW-1185">Reference proteome</keyword>
<dbReference type="GO" id="GO:0003676">
    <property type="term" value="F:nucleic acid binding"/>
    <property type="evidence" value="ECO:0007669"/>
    <property type="project" value="InterPro"/>
</dbReference>
<organism evidence="8 9">
    <name type="scientific">Levilactobacillus bambusae</name>
    <dbReference type="NCBI Taxonomy" id="2024736"/>
    <lineage>
        <taxon>Bacteria</taxon>
        <taxon>Bacillati</taxon>
        <taxon>Bacillota</taxon>
        <taxon>Bacilli</taxon>
        <taxon>Lactobacillales</taxon>
        <taxon>Lactobacillaceae</taxon>
        <taxon>Levilactobacillus</taxon>
    </lineage>
</organism>
<dbReference type="NCBIfam" id="TIGR03534">
    <property type="entry name" value="RF_mod_PrmC"/>
    <property type="match status" value="1"/>
</dbReference>
<keyword evidence="2 5" id="KW-0808">Transferase</keyword>
<accession>A0A2V1MZJ9</accession>
<reference evidence="8 9" key="1">
    <citation type="journal article" date="2018" name="Int. J. Syst. Evol. Microbiol.">
        <title>Lactobacillus bambusae sp. nov., isolated from a traditional fermented Ma-bamboo shoots of Taiwan.</title>
        <authorList>
            <person name="Wang L.-T."/>
        </authorList>
    </citation>
    <scope>NUCLEOTIDE SEQUENCE [LARGE SCALE GENOMIC DNA]</scope>
    <source>
        <strain evidence="8 9">BS-W1</strain>
    </source>
</reference>
<evidence type="ECO:0000256" key="1">
    <source>
        <dbReference type="ARBA" id="ARBA00022603"/>
    </source>
</evidence>
<dbReference type="EC" id="2.1.1.297" evidence="5"/>
<protein>
    <recommendedName>
        <fullName evidence="5">Release factor glutamine methyltransferase</fullName>
        <shortName evidence="5">RF MTase</shortName>
        <ecNumber evidence="5">2.1.1.297</ecNumber>
    </recommendedName>
    <alternativeName>
        <fullName evidence="5">N5-glutamine methyltransferase PrmC</fullName>
    </alternativeName>
    <alternativeName>
        <fullName evidence="5">Protein-(glutamine-N5) MTase PrmC</fullName>
    </alternativeName>
    <alternativeName>
        <fullName evidence="5">Protein-glutamine N-methyltransferase PrmC</fullName>
    </alternativeName>
</protein>
<feature type="domain" description="Release factor glutamine methyltransferase N-terminal" evidence="7">
    <location>
        <begin position="5"/>
        <end position="73"/>
    </location>
</feature>
<dbReference type="InterPro" id="IPR050320">
    <property type="entry name" value="N5-glutamine_MTase"/>
</dbReference>
<dbReference type="InterPro" id="IPR040758">
    <property type="entry name" value="PrmC_N"/>
</dbReference>
<gene>
    <name evidence="5 8" type="primary">prmC</name>
    <name evidence="8" type="ORF">DCM90_08735</name>
</gene>
<dbReference type="CDD" id="cd02440">
    <property type="entry name" value="AdoMet_MTases"/>
    <property type="match status" value="1"/>
</dbReference>
<dbReference type="Gene3D" id="1.10.8.10">
    <property type="entry name" value="DNA helicase RuvA subunit, C-terminal domain"/>
    <property type="match status" value="1"/>
</dbReference>
<dbReference type="EMBL" id="QCXQ01000006">
    <property type="protein sequence ID" value="PWF99519.1"/>
    <property type="molecule type" value="Genomic_DNA"/>
</dbReference>
<dbReference type="Proteomes" id="UP000245080">
    <property type="component" value="Unassembled WGS sequence"/>
</dbReference>
<dbReference type="InterPro" id="IPR029063">
    <property type="entry name" value="SAM-dependent_MTases_sf"/>
</dbReference>
<dbReference type="InterPro" id="IPR007848">
    <property type="entry name" value="Small_mtfrase_dom"/>
</dbReference>
<feature type="binding site" evidence="5">
    <location>
        <begin position="182"/>
        <end position="185"/>
    </location>
    <ligand>
        <name>substrate</name>
    </ligand>
</feature>
<feature type="binding site" evidence="5">
    <location>
        <position position="182"/>
    </location>
    <ligand>
        <name>S-adenosyl-L-methionine</name>
        <dbReference type="ChEBI" id="CHEBI:59789"/>
    </ligand>
</feature>
<dbReference type="OrthoDB" id="9800643at2"/>
<proteinExistence type="inferred from homology"/>
<dbReference type="PANTHER" id="PTHR18895:SF74">
    <property type="entry name" value="MTRF1L RELEASE FACTOR GLUTAMINE METHYLTRANSFERASE"/>
    <property type="match status" value="1"/>
</dbReference>
<evidence type="ECO:0000256" key="4">
    <source>
        <dbReference type="ARBA" id="ARBA00048391"/>
    </source>
</evidence>
<evidence type="ECO:0000256" key="3">
    <source>
        <dbReference type="ARBA" id="ARBA00022691"/>
    </source>
</evidence>
<dbReference type="RefSeq" id="WP_109250977.1">
    <property type="nucleotide sequence ID" value="NZ_QCXQ01000006.1"/>
</dbReference>
<evidence type="ECO:0000259" key="7">
    <source>
        <dbReference type="Pfam" id="PF17827"/>
    </source>
</evidence>
<dbReference type="Pfam" id="PF05175">
    <property type="entry name" value="MTS"/>
    <property type="match status" value="1"/>
</dbReference>
<dbReference type="PROSITE" id="PS00092">
    <property type="entry name" value="N6_MTASE"/>
    <property type="match status" value="1"/>
</dbReference>
<feature type="binding site" evidence="5">
    <location>
        <position position="140"/>
    </location>
    <ligand>
        <name>S-adenosyl-L-methionine</name>
        <dbReference type="ChEBI" id="CHEBI:59789"/>
    </ligand>
</feature>
<dbReference type="InterPro" id="IPR002052">
    <property type="entry name" value="DNA_methylase_N6_adenine_CS"/>
</dbReference>
<dbReference type="AlphaFoldDB" id="A0A2V1MZJ9"/>
<dbReference type="PANTHER" id="PTHR18895">
    <property type="entry name" value="HEMK METHYLTRANSFERASE"/>
    <property type="match status" value="1"/>
</dbReference>
<name>A0A2V1MZJ9_9LACO</name>
<dbReference type="GO" id="GO:0102559">
    <property type="term" value="F:peptide chain release factor N(5)-glutamine methyltransferase activity"/>
    <property type="evidence" value="ECO:0007669"/>
    <property type="project" value="UniProtKB-EC"/>
</dbReference>
<evidence type="ECO:0000313" key="8">
    <source>
        <dbReference type="EMBL" id="PWF99519.1"/>
    </source>
</evidence>
<sequence>MTIYQLLRSAEQRLELAGVDPSGAKLILTTMMDWNLTDLLLHYRDLVSESDAEQFRQFITRVEKGEPAQYILGTASFFGRDFGVTQATLIPRPETEELVEWILADQNVSNLTVLDVGTGSGVIATTLALERPNWQVTATDISNDALKVASENANRLGAQVTFKSGDLLAPVVGHQFDVIVSNPPYIADSERPVMDRSVLMYEPQGALFANHDGLEFYERFAQQLPEYLTTGGLFYAEIGYQQGAAVQEIFQRVVPAENITIKQDMAQHDRMVRVQLPRN</sequence>
<evidence type="ECO:0000256" key="5">
    <source>
        <dbReference type="HAMAP-Rule" id="MF_02126"/>
    </source>
</evidence>
<dbReference type="SUPFAM" id="SSF53335">
    <property type="entry name" value="S-adenosyl-L-methionine-dependent methyltransferases"/>
    <property type="match status" value="1"/>
</dbReference>
<dbReference type="Pfam" id="PF17827">
    <property type="entry name" value="PrmC_N"/>
    <property type="match status" value="1"/>
</dbReference>
<feature type="binding site" evidence="5">
    <location>
        <begin position="117"/>
        <end position="121"/>
    </location>
    <ligand>
        <name>S-adenosyl-L-methionine</name>
        <dbReference type="ChEBI" id="CHEBI:59789"/>
    </ligand>
</feature>
<dbReference type="HAMAP" id="MF_02126">
    <property type="entry name" value="RF_methyltr_PrmC"/>
    <property type="match status" value="1"/>
</dbReference>
<evidence type="ECO:0000256" key="2">
    <source>
        <dbReference type="ARBA" id="ARBA00022679"/>
    </source>
</evidence>
<comment type="catalytic activity">
    <reaction evidence="4 5">
        <text>L-glutaminyl-[peptide chain release factor] + S-adenosyl-L-methionine = N(5)-methyl-L-glutaminyl-[peptide chain release factor] + S-adenosyl-L-homocysteine + H(+)</text>
        <dbReference type="Rhea" id="RHEA:42896"/>
        <dbReference type="Rhea" id="RHEA-COMP:10271"/>
        <dbReference type="Rhea" id="RHEA-COMP:10272"/>
        <dbReference type="ChEBI" id="CHEBI:15378"/>
        <dbReference type="ChEBI" id="CHEBI:30011"/>
        <dbReference type="ChEBI" id="CHEBI:57856"/>
        <dbReference type="ChEBI" id="CHEBI:59789"/>
        <dbReference type="ChEBI" id="CHEBI:61891"/>
        <dbReference type="EC" id="2.1.1.297"/>
    </reaction>
</comment>
<comment type="caution">
    <text evidence="5">Lacks conserved residue(s) required for the propagation of feature annotation.</text>
</comment>
<feature type="domain" description="Methyltransferase small" evidence="6">
    <location>
        <begin position="109"/>
        <end position="190"/>
    </location>
</feature>
<comment type="function">
    <text evidence="5">Methylates the class 1 translation termination release factors RF1/PrfA and RF2/PrfB on the glutamine residue of the universally conserved GGQ motif.</text>
</comment>
<evidence type="ECO:0000259" key="6">
    <source>
        <dbReference type="Pfam" id="PF05175"/>
    </source>
</evidence>
<keyword evidence="1 5" id="KW-0489">Methyltransferase</keyword>
<dbReference type="NCBIfam" id="TIGR00536">
    <property type="entry name" value="hemK_fam"/>
    <property type="match status" value="1"/>
</dbReference>
<keyword evidence="3 5" id="KW-0949">S-adenosyl-L-methionine</keyword>
<evidence type="ECO:0000313" key="9">
    <source>
        <dbReference type="Proteomes" id="UP000245080"/>
    </source>
</evidence>
<dbReference type="Gene3D" id="3.40.50.150">
    <property type="entry name" value="Vaccinia Virus protein VP39"/>
    <property type="match status" value="1"/>
</dbReference>
<dbReference type="GO" id="GO:0032259">
    <property type="term" value="P:methylation"/>
    <property type="evidence" value="ECO:0007669"/>
    <property type="project" value="UniProtKB-KW"/>
</dbReference>
<dbReference type="InterPro" id="IPR019874">
    <property type="entry name" value="RF_methyltr_PrmC"/>
</dbReference>
<dbReference type="InterPro" id="IPR004556">
    <property type="entry name" value="HemK-like"/>
</dbReference>